<dbReference type="PROSITE" id="PS50885">
    <property type="entry name" value="HAMP"/>
    <property type="match status" value="1"/>
</dbReference>
<feature type="domain" description="T-SNARE coiled-coil homology" evidence="8">
    <location>
        <begin position="572"/>
        <end position="624"/>
    </location>
</feature>
<dbReference type="PROSITE" id="PS50192">
    <property type="entry name" value="T_SNARE"/>
    <property type="match status" value="1"/>
</dbReference>
<dbReference type="Pfam" id="PF00672">
    <property type="entry name" value="HAMP"/>
    <property type="match status" value="1"/>
</dbReference>
<dbReference type="Proteomes" id="UP000681075">
    <property type="component" value="Unassembled WGS sequence"/>
</dbReference>
<accession>A0A8S8XFZ9</accession>
<dbReference type="GO" id="GO:0005886">
    <property type="term" value="C:plasma membrane"/>
    <property type="evidence" value="ECO:0007669"/>
    <property type="project" value="UniProtKB-SubCell"/>
</dbReference>
<protein>
    <recommendedName>
        <fullName evidence="12">Methyl-accepting chemotaxis protein</fullName>
    </recommendedName>
</protein>
<dbReference type="Pfam" id="PF00015">
    <property type="entry name" value="MCPsignal"/>
    <property type="match status" value="1"/>
</dbReference>
<gene>
    <name evidence="10" type="ORF">TMPK1_31280</name>
</gene>
<dbReference type="SMART" id="SM00304">
    <property type="entry name" value="HAMP"/>
    <property type="match status" value="1"/>
</dbReference>
<evidence type="ECO:0008006" key="12">
    <source>
        <dbReference type="Google" id="ProtNLM"/>
    </source>
</evidence>
<name>A0A8S8XFZ9_9PROT</name>
<dbReference type="SMART" id="SM00283">
    <property type="entry name" value="MA"/>
    <property type="match status" value="1"/>
</dbReference>
<keyword evidence="3 5" id="KW-0807">Transducer</keyword>
<reference evidence="10" key="1">
    <citation type="submission" date="2021-02" db="EMBL/GenBank/DDBJ databases">
        <title>Genome sequence of Rhodospirillales sp. strain TMPK1 isolated from soil.</title>
        <authorList>
            <person name="Nakai R."/>
            <person name="Kusada H."/>
            <person name="Tamaki H."/>
        </authorList>
    </citation>
    <scope>NUCLEOTIDE SEQUENCE</scope>
    <source>
        <strain evidence="10">TMPK1</strain>
    </source>
</reference>
<keyword evidence="6" id="KW-0472">Membrane</keyword>
<comment type="similarity">
    <text evidence="4">Belongs to the methyl-accepting chemotaxis (MCP) protein family.</text>
</comment>
<dbReference type="Gene3D" id="6.10.340.10">
    <property type="match status" value="1"/>
</dbReference>
<feature type="domain" description="Methyl-accepting transducer" evidence="7">
    <location>
        <begin position="403"/>
        <end position="632"/>
    </location>
</feature>
<comment type="subcellular location">
    <subcellularLocation>
        <location evidence="1">Cell inner membrane</location>
        <topology evidence="1">Multi-pass membrane protein</topology>
    </subcellularLocation>
</comment>
<keyword evidence="2" id="KW-1003">Cell membrane</keyword>
<comment type="caution">
    <text evidence="10">The sequence shown here is derived from an EMBL/GenBank/DDBJ whole genome shotgun (WGS) entry which is preliminary data.</text>
</comment>
<dbReference type="PROSITE" id="PS50111">
    <property type="entry name" value="CHEMOTAXIS_TRANSDUC_2"/>
    <property type="match status" value="1"/>
</dbReference>
<evidence type="ECO:0000313" key="11">
    <source>
        <dbReference type="Proteomes" id="UP000681075"/>
    </source>
</evidence>
<dbReference type="PANTHER" id="PTHR32089:SF112">
    <property type="entry name" value="LYSOZYME-LIKE PROTEIN-RELATED"/>
    <property type="match status" value="1"/>
</dbReference>
<organism evidence="10 11">
    <name type="scientific">Roseiterribacter gracilis</name>
    <dbReference type="NCBI Taxonomy" id="2812848"/>
    <lineage>
        <taxon>Bacteria</taxon>
        <taxon>Pseudomonadati</taxon>
        <taxon>Pseudomonadota</taxon>
        <taxon>Alphaproteobacteria</taxon>
        <taxon>Rhodospirillales</taxon>
        <taxon>Roseiterribacteraceae</taxon>
        <taxon>Roseiterribacter</taxon>
    </lineage>
</organism>
<evidence type="ECO:0000256" key="2">
    <source>
        <dbReference type="ARBA" id="ARBA00022519"/>
    </source>
</evidence>
<dbReference type="InterPro" id="IPR004089">
    <property type="entry name" value="MCPsignal_dom"/>
</dbReference>
<keyword evidence="2" id="KW-0997">Cell inner membrane</keyword>
<feature type="domain" description="HAMP" evidence="9">
    <location>
        <begin position="316"/>
        <end position="369"/>
    </location>
</feature>
<evidence type="ECO:0000256" key="6">
    <source>
        <dbReference type="SAM" id="Phobius"/>
    </source>
</evidence>
<evidence type="ECO:0000256" key="1">
    <source>
        <dbReference type="ARBA" id="ARBA00004429"/>
    </source>
</evidence>
<dbReference type="Gene3D" id="1.10.287.950">
    <property type="entry name" value="Methyl-accepting chemotaxis protein"/>
    <property type="match status" value="1"/>
</dbReference>
<keyword evidence="6" id="KW-1133">Transmembrane helix</keyword>
<evidence type="ECO:0000313" key="10">
    <source>
        <dbReference type="EMBL" id="GIL40891.1"/>
    </source>
</evidence>
<evidence type="ECO:0000259" key="7">
    <source>
        <dbReference type="PROSITE" id="PS50111"/>
    </source>
</evidence>
<dbReference type="SUPFAM" id="SSF58104">
    <property type="entry name" value="Methyl-accepting chemotaxis protein (MCP) signaling domain"/>
    <property type="match status" value="1"/>
</dbReference>
<evidence type="ECO:0000259" key="8">
    <source>
        <dbReference type="PROSITE" id="PS50192"/>
    </source>
</evidence>
<sequence length="666" mass="69531">MKLTLKGRIFGGFGIVLLLLAITGAFSVMMVNRIQDGVDGFKTAQGQVSDLKSIDLVSQKVRVTVNQWLRSLNPDFAKLSDGNLAQLRDLVAAAQKTANPEAKTLLTQLQGAIADYTKDWVDHQKLATESVTFFAKSISDDGIRIEKAFGELGNAARQARDPGAAALATAAIEFTRAEADVVRQRELAGAGLADVAASDAAFARYFAAADQAAAAITSDQIRAGFKQLVTETHAFQDAAHKSTGLMNGRVDHLKNFTVHGNAMTGTTAKLQELANNDSAASEKRLQGNIAESKSLLVYSVLLILALTVVLSILIARSIVRPMQATTDAMTVLAGGNYAVEIGGAARQDEIGAMARAVEVFKRNGLDMQRLQAEQEALKAQAEKDRRTAMLKLADGFEASVMGVVETVASAATEMQGSASSMSSTADETTRQAIAVASASELASSNVQTVAAATEELSASIQEIARQVTGSNEIASRAVQETERTSETIERLVGAATRIGTVMEMIQTIAGQTNLLALNATIEAARAGEAGKGFAVVASEVKALATQTAKATEEIQAQIQEIQQATGGAKTAMENIGQTIGRISEITGAIAAAVEEQGAATRDISSNVAEAARGTQQVSSNIAGVNQAAAETGTASAQVLSAAGGLSKEAETLRREVATFIASVRSA</sequence>
<keyword evidence="6" id="KW-0812">Transmembrane</keyword>
<feature type="transmembrane region" description="Helical" evidence="6">
    <location>
        <begin position="295"/>
        <end position="315"/>
    </location>
</feature>
<dbReference type="RefSeq" id="WP_420244136.1">
    <property type="nucleotide sequence ID" value="NZ_BOPV01000001.1"/>
</dbReference>
<evidence type="ECO:0000259" key="9">
    <source>
        <dbReference type="PROSITE" id="PS50885"/>
    </source>
</evidence>
<keyword evidence="11" id="KW-1185">Reference proteome</keyword>
<dbReference type="InterPro" id="IPR003660">
    <property type="entry name" value="HAMP_dom"/>
</dbReference>
<evidence type="ECO:0000256" key="3">
    <source>
        <dbReference type="ARBA" id="ARBA00023224"/>
    </source>
</evidence>
<dbReference type="EMBL" id="BOPV01000001">
    <property type="protein sequence ID" value="GIL40891.1"/>
    <property type="molecule type" value="Genomic_DNA"/>
</dbReference>
<proteinExistence type="inferred from homology"/>
<evidence type="ECO:0000256" key="4">
    <source>
        <dbReference type="ARBA" id="ARBA00029447"/>
    </source>
</evidence>
<dbReference type="InterPro" id="IPR000727">
    <property type="entry name" value="T_SNARE_dom"/>
</dbReference>
<dbReference type="PANTHER" id="PTHR32089">
    <property type="entry name" value="METHYL-ACCEPTING CHEMOTAXIS PROTEIN MCPB"/>
    <property type="match status" value="1"/>
</dbReference>
<evidence type="ECO:0000256" key="5">
    <source>
        <dbReference type="PROSITE-ProRule" id="PRU00284"/>
    </source>
</evidence>
<dbReference type="GO" id="GO:0007165">
    <property type="term" value="P:signal transduction"/>
    <property type="evidence" value="ECO:0007669"/>
    <property type="project" value="UniProtKB-KW"/>
</dbReference>
<dbReference type="AlphaFoldDB" id="A0A8S8XFZ9"/>